<reference evidence="2" key="1">
    <citation type="submission" date="2020-08" db="EMBL/GenBank/DDBJ databases">
        <title>Complete genome sequence of Weissella confusa strain FS54 provides insights into metabolic potential.</title>
        <authorList>
            <person name="Fhoula I."/>
            <person name="Najjari A."/>
            <person name="Lekired A."/>
            <person name="Bessrour-Aouam N."/>
            <person name="Jaballah S."/>
            <person name="Klibi N."/>
            <person name="Ouzari H.-I."/>
        </authorList>
    </citation>
    <scope>NUCLEOTIDE SEQUENCE</scope>
    <source>
        <strain evidence="2">FS54</strain>
    </source>
</reference>
<comment type="caution">
    <text evidence="2">The sequence shown here is derived from an EMBL/GenBank/DDBJ whole genome shotgun (WGS) entry which is preliminary data.</text>
</comment>
<dbReference type="InterPro" id="IPR000836">
    <property type="entry name" value="PRTase_dom"/>
</dbReference>
<feature type="domain" description="Phosphoribosyltransferase" evidence="1">
    <location>
        <begin position="7"/>
        <end position="48"/>
    </location>
</feature>
<organism evidence="2 3">
    <name type="scientific">Weissella confusa</name>
    <name type="common">Lactobacillus confusus</name>
    <dbReference type="NCBI Taxonomy" id="1583"/>
    <lineage>
        <taxon>Bacteria</taxon>
        <taxon>Bacillati</taxon>
        <taxon>Bacillota</taxon>
        <taxon>Bacilli</taxon>
        <taxon>Lactobacillales</taxon>
        <taxon>Lactobacillaceae</taxon>
        <taxon>Weissella</taxon>
    </lineage>
</organism>
<dbReference type="Gene3D" id="3.40.50.2020">
    <property type="match status" value="1"/>
</dbReference>
<dbReference type="CDD" id="cd06223">
    <property type="entry name" value="PRTases_typeI"/>
    <property type="match status" value="1"/>
</dbReference>
<evidence type="ECO:0000313" key="3">
    <source>
        <dbReference type="Proteomes" id="UP000650485"/>
    </source>
</evidence>
<evidence type="ECO:0000313" key="2">
    <source>
        <dbReference type="EMBL" id="MBC6498518.1"/>
    </source>
</evidence>
<keyword evidence="2" id="KW-0328">Glycosyltransferase</keyword>
<dbReference type="AlphaFoldDB" id="A0A923SP37"/>
<evidence type="ECO:0000259" key="1">
    <source>
        <dbReference type="Pfam" id="PF00156"/>
    </source>
</evidence>
<dbReference type="InterPro" id="IPR029057">
    <property type="entry name" value="PRTase-like"/>
</dbReference>
<dbReference type="Proteomes" id="UP000650485">
    <property type="component" value="Unassembled WGS sequence"/>
</dbReference>
<proteinExistence type="predicted"/>
<gene>
    <name evidence="2" type="ORF">H7R52_06920</name>
</gene>
<sequence>MCQLGNLDLTGQRICLVDDVYTTGRTLRHAATCLYECGAKQICTITLAR</sequence>
<dbReference type="SUPFAM" id="SSF53271">
    <property type="entry name" value="PRTase-like"/>
    <property type="match status" value="1"/>
</dbReference>
<protein>
    <submittedName>
        <fullName evidence="2">Phosphoribosyltransferase</fullName>
    </submittedName>
</protein>
<dbReference type="EMBL" id="JACSZT010000004">
    <property type="protein sequence ID" value="MBC6498518.1"/>
    <property type="molecule type" value="Genomic_DNA"/>
</dbReference>
<name>A0A923SP37_WEICO</name>
<keyword evidence="2" id="KW-0808">Transferase</keyword>
<dbReference type="GO" id="GO:0016757">
    <property type="term" value="F:glycosyltransferase activity"/>
    <property type="evidence" value="ECO:0007669"/>
    <property type="project" value="UniProtKB-KW"/>
</dbReference>
<accession>A0A923SP37</accession>
<dbReference type="Pfam" id="PF00156">
    <property type="entry name" value="Pribosyltran"/>
    <property type="match status" value="1"/>
</dbReference>